<organism evidence="1 2">
    <name type="scientific">Camellia lanceoleosa</name>
    <dbReference type="NCBI Taxonomy" id="1840588"/>
    <lineage>
        <taxon>Eukaryota</taxon>
        <taxon>Viridiplantae</taxon>
        <taxon>Streptophyta</taxon>
        <taxon>Embryophyta</taxon>
        <taxon>Tracheophyta</taxon>
        <taxon>Spermatophyta</taxon>
        <taxon>Magnoliopsida</taxon>
        <taxon>eudicotyledons</taxon>
        <taxon>Gunneridae</taxon>
        <taxon>Pentapetalae</taxon>
        <taxon>asterids</taxon>
        <taxon>Ericales</taxon>
        <taxon>Theaceae</taxon>
        <taxon>Camellia</taxon>
    </lineage>
</organism>
<comment type="caution">
    <text evidence="1">The sequence shown here is derived from an EMBL/GenBank/DDBJ whole genome shotgun (WGS) entry which is preliminary data.</text>
</comment>
<dbReference type="Proteomes" id="UP001060215">
    <property type="component" value="Chromosome 5"/>
</dbReference>
<accession>A0ACC0HCZ1</accession>
<dbReference type="EMBL" id="CM045762">
    <property type="protein sequence ID" value="KAI8010738.1"/>
    <property type="molecule type" value="Genomic_DNA"/>
</dbReference>
<reference evidence="1 2" key="1">
    <citation type="journal article" date="2022" name="Plant J.">
        <title>Chromosome-level genome of Camellia lanceoleosa provides a valuable resource for understanding genome evolution and self-incompatibility.</title>
        <authorList>
            <person name="Gong W."/>
            <person name="Xiao S."/>
            <person name="Wang L."/>
            <person name="Liao Z."/>
            <person name="Chang Y."/>
            <person name="Mo W."/>
            <person name="Hu G."/>
            <person name="Li W."/>
            <person name="Zhao G."/>
            <person name="Zhu H."/>
            <person name="Hu X."/>
            <person name="Ji K."/>
            <person name="Xiang X."/>
            <person name="Song Q."/>
            <person name="Yuan D."/>
            <person name="Jin S."/>
            <person name="Zhang L."/>
        </authorList>
    </citation>
    <scope>NUCLEOTIDE SEQUENCE [LARGE SCALE GENOMIC DNA]</scope>
    <source>
        <strain evidence="1">SQ_2022a</strain>
    </source>
</reference>
<keyword evidence="2" id="KW-1185">Reference proteome</keyword>
<evidence type="ECO:0000313" key="1">
    <source>
        <dbReference type="EMBL" id="KAI8010738.1"/>
    </source>
</evidence>
<proteinExistence type="predicted"/>
<name>A0ACC0HCZ1_9ERIC</name>
<sequence length="185" mass="21333">MAMPSPSVIALLPILLFSFFFHSSSTLSLVIIKVSEKQINSICKQTMNYDFCKTTLDRHSRTHKANMNELGIITLLAAIAQARVNKYVVNELFQKEIEPIMMDRLANCFIDYTVTLGKLQGAYRLSYEKDYKSMIQLVNDAMKMSTKCENRFRKPPIRTSPITHYNQKMVWFTDMASVVLEMLDN</sequence>
<gene>
    <name evidence="1" type="ORF">LOK49_LG06G03527</name>
</gene>
<protein>
    <submittedName>
        <fullName evidence="1">Uncharacterized protein</fullName>
    </submittedName>
</protein>
<evidence type="ECO:0000313" key="2">
    <source>
        <dbReference type="Proteomes" id="UP001060215"/>
    </source>
</evidence>